<feature type="non-terminal residue" evidence="2">
    <location>
        <position position="88"/>
    </location>
</feature>
<sequence length="88" mass="10112">NYGERLTVALHVYSEQREDRLVIDTMRDEFNAFGAHAISSMSSRISSQSLSRTLESHSRASKLSKQTFSHLNENAVRRKSKELKKMKV</sequence>
<dbReference type="EMBL" id="BRYB01006897">
    <property type="protein sequence ID" value="GMI50216.1"/>
    <property type="molecule type" value="Genomic_DNA"/>
</dbReference>
<dbReference type="Proteomes" id="UP001165060">
    <property type="component" value="Unassembled WGS sequence"/>
</dbReference>
<reference evidence="2 3" key="1">
    <citation type="journal article" date="2023" name="Commun. Biol.">
        <title>Genome analysis of Parmales, the sister group of diatoms, reveals the evolutionary specialization of diatoms from phago-mixotrophs to photoautotrophs.</title>
        <authorList>
            <person name="Ban H."/>
            <person name="Sato S."/>
            <person name="Yoshikawa S."/>
            <person name="Yamada K."/>
            <person name="Nakamura Y."/>
            <person name="Ichinomiya M."/>
            <person name="Sato N."/>
            <person name="Blanc-Mathieu R."/>
            <person name="Endo H."/>
            <person name="Kuwata A."/>
            <person name="Ogata H."/>
        </authorList>
    </citation>
    <scope>NUCLEOTIDE SEQUENCE [LARGE SCALE GENOMIC DNA]</scope>
</reference>
<proteinExistence type="predicted"/>
<evidence type="ECO:0000313" key="3">
    <source>
        <dbReference type="Proteomes" id="UP001165060"/>
    </source>
</evidence>
<keyword evidence="3" id="KW-1185">Reference proteome</keyword>
<feature type="region of interest" description="Disordered" evidence="1">
    <location>
        <begin position="58"/>
        <end position="88"/>
    </location>
</feature>
<gene>
    <name evidence="2" type="ORF">TeGR_g10171</name>
</gene>
<evidence type="ECO:0000313" key="2">
    <source>
        <dbReference type="EMBL" id="GMI50216.1"/>
    </source>
</evidence>
<evidence type="ECO:0000256" key="1">
    <source>
        <dbReference type="SAM" id="MobiDB-lite"/>
    </source>
</evidence>
<organism evidence="2 3">
    <name type="scientific">Tetraparma gracilis</name>
    <dbReference type="NCBI Taxonomy" id="2962635"/>
    <lineage>
        <taxon>Eukaryota</taxon>
        <taxon>Sar</taxon>
        <taxon>Stramenopiles</taxon>
        <taxon>Ochrophyta</taxon>
        <taxon>Bolidophyceae</taxon>
        <taxon>Parmales</taxon>
        <taxon>Triparmaceae</taxon>
        <taxon>Tetraparma</taxon>
    </lineage>
</organism>
<name>A0ABQ6NA03_9STRA</name>
<comment type="caution">
    <text evidence="2">The sequence shown here is derived from an EMBL/GenBank/DDBJ whole genome shotgun (WGS) entry which is preliminary data.</text>
</comment>
<accession>A0ABQ6NA03</accession>
<feature type="non-terminal residue" evidence="2">
    <location>
        <position position="1"/>
    </location>
</feature>
<protein>
    <submittedName>
        <fullName evidence="2">Uncharacterized protein</fullName>
    </submittedName>
</protein>
<feature type="compositionally biased region" description="Polar residues" evidence="1">
    <location>
        <begin position="61"/>
        <end position="72"/>
    </location>
</feature>